<reference evidence="1" key="1">
    <citation type="submission" date="2021-01" db="EMBL/GenBank/DDBJ databases">
        <authorList>
            <consortium name="Genoscope - CEA"/>
            <person name="William W."/>
        </authorList>
    </citation>
    <scope>NUCLEOTIDE SEQUENCE</scope>
</reference>
<comment type="caution">
    <text evidence="1">The sequence shown here is derived from an EMBL/GenBank/DDBJ whole genome shotgun (WGS) entry which is preliminary data.</text>
</comment>
<dbReference type="Proteomes" id="UP000688137">
    <property type="component" value="Unassembled WGS sequence"/>
</dbReference>
<evidence type="ECO:0000313" key="1">
    <source>
        <dbReference type="EMBL" id="CAD8116542.1"/>
    </source>
</evidence>
<proteinExistence type="predicted"/>
<dbReference type="AlphaFoldDB" id="A0A8S1QLM8"/>
<organism evidence="1 2">
    <name type="scientific">Paramecium primaurelia</name>
    <dbReference type="NCBI Taxonomy" id="5886"/>
    <lineage>
        <taxon>Eukaryota</taxon>
        <taxon>Sar</taxon>
        <taxon>Alveolata</taxon>
        <taxon>Ciliophora</taxon>
        <taxon>Intramacronucleata</taxon>
        <taxon>Oligohymenophorea</taxon>
        <taxon>Peniculida</taxon>
        <taxon>Parameciidae</taxon>
        <taxon>Paramecium</taxon>
    </lineage>
</organism>
<accession>A0A8S1QLM8</accession>
<evidence type="ECO:0000313" key="2">
    <source>
        <dbReference type="Proteomes" id="UP000688137"/>
    </source>
</evidence>
<gene>
    <name evidence="1" type="ORF">PPRIM_AZ9-3.1.T1740017</name>
</gene>
<protein>
    <submittedName>
        <fullName evidence="1">Uncharacterized protein</fullName>
    </submittedName>
</protein>
<keyword evidence="2" id="KW-1185">Reference proteome</keyword>
<name>A0A8S1QLM8_PARPR</name>
<dbReference type="EMBL" id="CAJJDM010000183">
    <property type="protein sequence ID" value="CAD8116542.1"/>
    <property type="molecule type" value="Genomic_DNA"/>
</dbReference>
<sequence length="110" mass="12849">MLLIQLYLNIQVSIIEQILIGIYFASTDTDSITLLYFNQNFFSFSSVLLQTFTNSSIYSDFFSEQIFNFTICSYLNEKNQIYSYNNSVTIVSIKINKYNQIQCKLILILC</sequence>